<accession>I0GX68</accession>
<keyword evidence="1" id="KW-1133">Transmembrane helix</keyword>
<feature type="domain" description="Rod shape-determining protein MreC beta-barrel core" evidence="2">
    <location>
        <begin position="288"/>
        <end position="415"/>
    </location>
</feature>
<sequence length="421" mass="44233">MHSPAELRAGLVELAEPVTPTEGYEHRVLRRARRIRGRRRFASGTAAAVCLAVLVTMFRVLGIGSAAHLAAVPADGPFLGWPPVGDVDTGLVREATSVWGRAGPHTGIRTLVATRNMHLRSVVVLQGYDEQGTARLAFFTSDQSASDALRLRADRPAPDPVKTQAISLVSPRLTGATGEVSTDGWGTYVLAIAMPGVTTVRASSAAIDVEMVGEPDAPTSRLIVYSIPLQGTAETTTITGFVRPDRPLARTTKVFEVAGEGGAVGDARAVPAEVTSRTGQHLVVTFAEGGAVRPGQFAVVTEGLVGRVAAVDETRSEATIDLITSPAFSGEVYTNISDVPGSVRGTGEKLVMENVPVEGEIYQGNRVLMPDPSQRSRQIGAVTIGRATTDKAADADTVELTPTADLARLEKVSIMTPSAGR</sequence>
<keyword evidence="4" id="KW-1185">Reference proteome</keyword>
<gene>
    <name evidence="3" type="ordered locus">AMIS_1350</name>
</gene>
<name>I0GX68_ACTM4</name>
<organism evidence="3 4">
    <name type="scientific">Actinoplanes missouriensis (strain ATCC 14538 / DSM 43046 / CBS 188.64 / JCM 3121 / NBRC 102363 / NCIMB 12654 / NRRL B-3342 / UNCC 431)</name>
    <dbReference type="NCBI Taxonomy" id="512565"/>
    <lineage>
        <taxon>Bacteria</taxon>
        <taxon>Bacillati</taxon>
        <taxon>Actinomycetota</taxon>
        <taxon>Actinomycetes</taxon>
        <taxon>Micromonosporales</taxon>
        <taxon>Micromonosporaceae</taxon>
        <taxon>Actinoplanes</taxon>
    </lineage>
</organism>
<dbReference type="Gene3D" id="2.40.10.350">
    <property type="entry name" value="Rod shape-determining protein MreC, domain 2"/>
    <property type="match status" value="1"/>
</dbReference>
<dbReference type="Gene3D" id="2.40.10.340">
    <property type="entry name" value="Rod shape-determining protein MreC, domain 1"/>
    <property type="match status" value="1"/>
</dbReference>
<dbReference type="InterPro" id="IPR042175">
    <property type="entry name" value="Cell/Rod_MreC_2"/>
</dbReference>
<dbReference type="InterPro" id="IPR042177">
    <property type="entry name" value="Cell/Rod_1"/>
</dbReference>
<proteinExistence type="predicted"/>
<keyword evidence="1" id="KW-0812">Transmembrane</keyword>
<keyword evidence="1" id="KW-0472">Membrane</keyword>
<dbReference type="PATRIC" id="fig|512565.3.peg.138"/>
<dbReference type="HOGENOM" id="CLU_651571_0_0_11"/>
<feature type="transmembrane region" description="Helical" evidence="1">
    <location>
        <begin position="41"/>
        <end position="61"/>
    </location>
</feature>
<evidence type="ECO:0000313" key="4">
    <source>
        <dbReference type="Proteomes" id="UP000007882"/>
    </source>
</evidence>
<evidence type="ECO:0000256" key="1">
    <source>
        <dbReference type="SAM" id="Phobius"/>
    </source>
</evidence>
<dbReference type="Proteomes" id="UP000007882">
    <property type="component" value="Chromosome"/>
</dbReference>
<dbReference type="RefSeq" id="WP_014440255.1">
    <property type="nucleotide sequence ID" value="NC_017093.1"/>
</dbReference>
<dbReference type="AlphaFoldDB" id="I0GX68"/>
<reference evidence="3 4" key="1">
    <citation type="submission" date="2012-02" db="EMBL/GenBank/DDBJ databases">
        <title>Complete genome sequence of Actinoplanes missouriensis 431 (= NBRC 102363).</title>
        <authorList>
            <person name="Ohnishi Y."/>
            <person name="Ishikawa J."/>
            <person name="Sekine M."/>
            <person name="Hosoyama A."/>
            <person name="Harada T."/>
            <person name="Narita H."/>
            <person name="Hata T."/>
            <person name="Konno Y."/>
            <person name="Tutikane K."/>
            <person name="Fujita N."/>
            <person name="Horinouchi S."/>
            <person name="Hayakawa M."/>
        </authorList>
    </citation>
    <scope>NUCLEOTIDE SEQUENCE [LARGE SCALE GENOMIC DNA]</scope>
    <source>
        <strain evidence="4">ATCC 14538 / DSM 43046 / CBS 188.64 / JCM 3121 / NBRC 102363 / NCIMB 12654 / NRRL B-3342 / UNCC 431</strain>
    </source>
</reference>
<evidence type="ECO:0000259" key="2">
    <source>
        <dbReference type="Pfam" id="PF04085"/>
    </source>
</evidence>
<dbReference type="KEGG" id="ams:AMIS_1350"/>
<dbReference type="EMBL" id="AP012319">
    <property type="protein sequence ID" value="BAL85355.1"/>
    <property type="molecule type" value="Genomic_DNA"/>
</dbReference>
<dbReference type="InterPro" id="IPR055342">
    <property type="entry name" value="MreC_beta-barrel_core"/>
</dbReference>
<evidence type="ECO:0000313" key="3">
    <source>
        <dbReference type="EMBL" id="BAL85355.1"/>
    </source>
</evidence>
<protein>
    <recommendedName>
        <fullName evidence="2">Rod shape-determining protein MreC beta-barrel core domain-containing protein</fullName>
    </recommendedName>
</protein>
<dbReference type="OrthoDB" id="3319110at2"/>
<dbReference type="Pfam" id="PF04085">
    <property type="entry name" value="MreC"/>
    <property type="match status" value="1"/>
</dbReference>